<dbReference type="EMBL" id="NJHN03000065">
    <property type="protein sequence ID" value="KAH9418181.1"/>
    <property type="molecule type" value="Genomic_DNA"/>
</dbReference>
<name>A0ABQ8J751_DERPT</name>
<gene>
    <name evidence="1" type="ORF">DERP_010734</name>
</gene>
<proteinExistence type="predicted"/>
<keyword evidence="2" id="KW-1185">Reference proteome</keyword>
<protein>
    <submittedName>
        <fullName evidence="1">Uncharacterized protein</fullName>
    </submittedName>
</protein>
<evidence type="ECO:0000313" key="1">
    <source>
        <dbReference type="EMBL" id="KAH9418181.1"/>
    </source>
</evidence>
<dbReference type="Proteomes" id="UP000887458">
    <property type="component" value="Unassembled WGS sequence"/>
</dbReference>
<organism evidence="1 2">
    <name type="scientific">Dermatophagoides pteronyssinus</name>
    <name type="common">European house dust mite</name>
    <dbReference type="NCBI Taxonomy" id="6956"/>
    <lineage>
        <taxon>Eukaryota</taxon>
        <taxon>Metazoa</taxon>
        <taxon>Ecdysozoa</taxon>
        <taxon>Arthropoda</taxon>
        <taxon>Chelicerata</taxon>
        <taxon>Arachnida</taxon>
        <taxon>Acari</taxon>
        <taxon>Acariformes</taxon>
        <taxon>Sarcoptiformes</taxon>
        <taxon>Astigmata</taxon>
        <taxon>Psoroptidia</taxon>
        <taxon>Analgoidea</taxon>
        <taxon>Pyroglyphidae</taxon>
        <taxon>Dermatophagoidinae</taxon>
        <taxon>Dermatophagoides</taxon>
    </lineage>
</organism>
<reference evidence="1 2" key="1">
    <citation type="journal article" date="2018" name="J. Allergy Clin. Immunol.">
        <title>High-quality assembly of Dermatophagoides pteronyssinus genome and transcriptome reveals a wide range of novel allergens.</title>
        <authorList>
            <person name="Liu X.Y."/>
            <person name="Yang K.Y."/>
            <person name="Wang M.Q."/>
            <person name="Kwok J.S."/>
            <person name="Zeng X."/>
            <person name="Yang Z."/>
            <person name="Xiao X.J."/>
            <person name="Lau C.P."/>
            <person name="Li Y."/>
            <person name="Huang Z.M."/>
            <person name="Ba J.G."/>
            <person name="Yim A.K."/>
            <person name="Ouyang C.Y."/>
            <person name="Ngai S.M."/>
            <person name="Chan T.F."/>
            <person name="Leung E.L."/>
            <person name="Liu L."/>
            <person name="Liu Z.G."/>
            <person name="Tsui S.K."/>
        </authorList>
    </citation>
    <scope>NUCLEOTIDE SEQUENCE [LARGE SCALE GENOMIC DNA]</scope>
    <source>
        <strain evidence="1">Derp</strain>
    </source>
</reference>
<evidence type="ECO:0000313" key="2">
    <source>
        <dbReference type="Proteomes" id="UP000887458"/>
    </source>
</evidence>
<accession>A0ABQ8J751</accession>
<sequence length="66" mass="7871">MTLLVLNQSIAIDRIVWFSGSFWHHHRIGYDMPEILSYSVVIDSSDFISKSSSCFPIDDNYYYYYY</sequence>
<reference evidence="1 2" key="2">
    <citation type="journal article" date="2022" name="Mol. Biol. Evol.">
        <title>Comparative Genomics Reveals Insights into the Divergent Evolution of Astigmatic Mites and Household Pest Adaptations.</title>
        <authorList>
            <person name="Xiong Q."/>
            <person name="Wan A.T."/>
            <person name="Liu X."/>
            <person name="Fung C.S."/>
            <person name="Xiao X."/>
            <person name="Malainual N."/>
            <person name="Hou J."/>
            <person name="Wang L."/>
            <person name="Wang M."/>
            <person name="Yang K.Y."/>
            <person name="Cui Y."/>
            <person name="Leung E.L."/>
            <person name="Nong W."/>
            <person name="Shin S.K."/>
            <person name="Au S.W."/>
            <person name="Jeong K.Y."/>
            <person name="Chew F.T."/>
            <person name="Hui J.H."/>
            <person name="Leung T.F."/>
            <person name="Tungtrongchitr A."/>
            <person name="Zhong N."/>
            <person name="Liu Z."/>
            <person name="Tsui S.K."/>
        </authorList>
    </citation>
    <scope>NUCLEOTIDE SEQUENCE [LARGE SCALE GENOMIC DNA]</scope>
    <source>
        <strain evidence="1">Derp</strain>
    </source>
</reference>
<comment type="caution">
    <text evidence="1">The sequence shown here is derived from an EMBL/GenBank/DDBJ whole genome shotgun (WGS) entry which is preliminary data.</text>
</comment>